<protein>
    <submittedName>
        <fullName evidence="6">NB-ARC domain-containing protein</fullName>
    </submittedName>
</protein>
<dbReference type="PRINTS" id="PR00320">
    <property type="entry name" value="GPROTEINBRPT"/>
</dbReference>
<feature type="region of interest" description="Disordered" evidence="4">
    <location>
        <begin position="656"/>
        <end position="679"/>
    </location>
</feature>
<organism evidence="6 7">
    <name type="scientific">Roseofilum acuticapitatum BLCC-M154</name>
    <dbReference type="NCBI Taxonomy" id="3022444"/>
    <lineage>
        <taxon>Bacteria</taxon>
        <taxon>Bacillati</taxon>
        <taxon>Cyanobacteriota</taxon>
        <taxon>Cyanophyceae</taxon>
        <taxon>Desertifilales</taxon>
        <taxon>Desertifilaceae</taxon>
        <taxon>Roseofilum</taxon>
        <taxon>Roseofilum acuticapitatum</taxon>
    </lineage>
</organism>
<feature type="region of interest" description="Disordered" evidence="4">
    <location>
        <begin position="182"/>
        <end position="240"/>
    </location>
</feature>
<dbReference type="InterPro" id="IPR027417">
    <property type="entry name" value="P-loop_NTPase"/>
</dbReference>
<dbReference type="InterPro" id="IPR036388">
    <property type="entry name" value="WH-like_DNA-bd_sf"/>
</dbReference>
<gene>
    <name evidence="6" type="ORF">PMG71_17890</name>
</gene>
<dbReference type="SMART" id="SM00421">
    <property type="entry name" value="HTH_LUXR"/>
    <property type="match status" value="1"/>
</dbReference>
<sequence>MNNQQFDRILAGLNPTEQQVLHELLNDREIATTVASNKSDVQKIRRTIYKSFGINEDDGRRRGRFFLIALFFKHKPELVNIPHLNKFQNMSAEEFEKTCDRLSTQEKPVLQLFLQNQTDEEIAASLNKNPGTIRKQIRNIYQKFGIQGNSKTQRNYLIPIFFKYKPEFVNIPPLTHVVGARLPRSRSESENRDVSCPEAKPAHPPGSVRAGSRRSRWEDENIGEPAPTESAPTNKRDWGEAPDVSIFHGRTEELDTLKTWIAQDGCRLVVLLGIGGIGKTALSVKLAQEVAGDFEAIIWRSLREAPPLSEMLDEINQVFNYEPDNPEDIPIHRRITQLIDYLKEHRCLIVFDNVEAILQPQTTAGRYRPGYEDYGDFLTRLGETEHQGCLMLTSREKPKGINALQGPKLPVRVWKVQGLDEGAIAEILKEKGLGVSAAVNHQLADSCNGNPLVLKLIATRIQELFGGSAANYLNRGEAIAIQDVCDVLDQQWQRLSLEEQHIMYWLAINREPVTPEILQEDMMGQPLRPDRRQLIEILYSLVGRSLIEAISGSRTTSPEPQPPPTTLQNVVMEYLTNRFIQEICTELRTGNLNLFNSHALIKATAKDYVRESQIRLILQPIADHLLTLIDPQNPRPWIENFLHQLRLGAGSVRAGSVGAGSPRSRWEGENMGEPAPTSGQTTPQFLGYAAGNLINLLCQLKINLSHTNFSQLPIRQAYLKGHSLNYTDFSECHFVGSVFTDVFGPVFCLAVSPTERLVAIGDGYGAIRLWGFDDSQPFLTIQGHQGWVRSIAFSPDGNLLASGSADKTVKLWDLSNGDCLATLTEHQETVRSVVFSADGQNLATGAADRLVKLWSLSNPEQPQCLHTFTGHTEGVCCVAFSQEGDLIASSSNDMTIRLWDRETGEVKVLEGHENWVWSVAFSPHGHLLASSSDDRTVKLWDVDTGDCLQTLHRHQNGVHSVAFSPDGNLLASGSDDKTIVIWDVGTGELLHVLYGHTNWIWQVAFNPHDGGKTLASSSVNNFVKLWDVRTGKCQKSWQGYTNWIWGVALSPDGKLLASGSLDRMVRLWCVETGECLKTLVGHLATVQSVDFSRDGELLASSSGDRTVKLWEVSTGRLIRTFTGHEDAIWCVRFSPNGKLLATGSGDETARVWNTHTGECLHTFEEHTRPTRTVTFSGNGEVLATGSDDLTVRLWNLQTGECLSILTGHQDWVGSLAASLQGSILASGSDDTTVRLWNWETGDCLQTLPGHYHWVHALAMSQDGAILASGSSDRTIKIWDANTGNCLHTLTGHNEGVRSLSLSANATTLASGSEDETIKLWDVHQGELMKTLRVSRPYAEMNIAKIEGLTQAAISTLKANGAMERSA</sequence>
<dbReference type="Gene3D" id="1.10.10.10">
    <property type="entry name" value="Winged helix-like DNA-binding domain superfamily/Winged helix DNA-binding domain"/>
    <property type="match status" value="1"/>
</dbReference>
<dbReference type="InterPro" id="IPR020472">
    <property type="entry name" value="WD40_PAC1"/>
</dbReference>
<dbReference type="InterPro" id="IPR036322">
    <property type="entry name" value="WD40_repeat_dom_sf"/>
</dbReference>
<feature type="repeat" description="WD" evidence="3">
    <location>
        <begin position="1079"/>
        <end position="1120"/>
    </location>
</feature>
<feature type="repeat" description="WD" evidence="3">
    <location>
        <begin position="1163"/>
        <end position="1204"/>
    </location>
</feature>
<keyword evidence="7" id="KW-1185">Reference proteome</keyword>
<evidence type="ECO:0000313" key="6">
    <source>
        <dbReference type="EMBL" id="MDJ1171304.1"/>
    </source>
</evidence>
<feature type="repeat" description="WD" evidence="3">
    <location>
        <begin position="993"/>
        <end position="1036"/>
    </location>
</feature>
<dbReference type="InterPro" id="IPR002182">
    <property type="entry name" value="NB-ARC"/>
</dbReference>
<dbReference type="RefSeq" id="WP_283755058.1">
    <property type="nucleotide sequence ID" value="NZ_JAQOSP010000109.1"/>
</dbReference>
<name>A0ABT7AXZ7_9CYAN</name>
<dbReference type="InterPro" id="IPR001680">
    <property type="entry name" value="WD40_rpt"/>
</dbReference>
<dbReference type="InterPro" id="IPR000792">
    <property type="entry name" value="Tscrpt_reg_LuxR_C"/>
</dbReference>
<dbReference type="Pfam" id="PF00400">
    <property type="entry name" value="WD40"/>
    <property type="match status" value="13"/>
</dbReference>
<feature type="repeat" description="WD" evidence="3">
    <location>
        <begin position="951"/>
        <end position="992"/>
    </location>
</feature>
<feature type="repeat" description="WD" evidence="3">
    <location>
        <begin position="868"/>
        <end position="909"/>
    </location>
</feature>
<dbReference type="InterPro" id="IPR016032">
    <property type="entry name" value="Sig_transdc_resp-reg_C-effctor"/>
</dbReference>
<proteinExistence type="predicted"/>
<dbReference type="Pfam" id="PF00931">
    <property type="entry name" value="NB-ARC"/>
    <property type="match status" value="1"/>
</dbReference>
<dbReference type="SUPFAM" id="SSF46894">
    <property type="entry name" value="C-terminal effector domain of the bipartite response regulators"/>
    <property type="match status" value="1"/>
</dbReference>
<evidence type="ECO:0000256" key="2">
    <source>
        <dbReference type="ARBA" id="ARBA00022737"/>
    </source>
</evidence>
<keyword evidence="2" id="KW-0677">Repeat</keyword>
<feature type="compositionally biased region" description="Basic and acidic residues" evidence="4">
    <location>
        <begin position="185"/>
        <end position="195"/>
    </location>
</feature>
<dbReference type="SUPFAM" id="SSF50998">
    <property type="entry name" value="Quinoprotein alcohol dehydrogenase-like"/>
    <property type="match status" value="1"/>
</dbReference>
<feature type="repeat" description="WD" evidence="3">
    <location>
        <begin position="909"/>
        <end position="950"/>
    </location>
</feature>
<dbReference type="SUPFAM" id="SSF50978">
    <property type="entry name" value="WD40 repeat-like"/>
    <property type="match status" value="1"/>
</dbReference>
<dbReference type="PRINTS" id="PR00364">
    <property type="entry name" value="DISEASERSIST"/>
</dbReference>
<dbReference type="Gene3D" id="2.130.10.10">
    <property type="entry name" value="YVTN repeat-like/Quinoprotein amine dehydrogenase"/>
    <property type="match status" value="6"/>
</dbReference>
<evidence type="ECO:0000256" key="1">
    <source>
        <dbReference type="ARBA" id="ARBA00022574"/>
    </source>
</evidence>
<feature type="repeat" description="WD" evidence="3">
    <location>
        <begin position="1205"/>
        <end position="1246"/>
    </location>
</feature>
<dbReference type="Gene3D" id="3.40.50.300">
    <property type="entry name" value="P-loop containing nucleotide triphosphate hydrolases"/>
    <property type="match status" value="1"/>
</dbReference>
<feature type="domain" description="HTH luxR-type" evidence="5">
    <location>
        <begin position="99"/>
        <end position="161"/>
    </location>
</feature>
<evidence type="ECO:0000313" key="7">
    <source>
        <dbReference type="Proteomes" id="UP001235303"/>
    </source>
</evidence>
<dbReference type="CDD" id="cd00200">
    <property type="entry name" value="WD40"/>
    <property type="match status" value="2"/>
</dbReference>
<evidence type="ECO:0000256" key="4">
    <source>
        <dbReference type="SAM" id="MobiDB-lite"/>
    </source>
</evidence>
<dbReference type="CDD" id="cd06170">
    <property type="entry name" value="LuxR_C_like"/>
    <property type="match status" value="1"/>
</dbReference>
<dbReference type="InterPro" id="IPR011047">
    <property type="entry name" value="Quinoprotein_ADH-like_sf"/>
</dbReference>
<dbReference type="PANTHER" id="PTHR19848">
    <property type="entry name" value="WD40 REPEAT PROTEIN"/>
    <property type="match status" value="1"/>
</dbReference>
<comment type="caution">
    <text evidence="6">The sequence shown here is derived from an EMBL/GenBank/DDBJ whole genome shotgun (WGS) entry which is preliminary data.</text>
</comment>
<feature type="repeat" description="WD" evidence="3">
    <location>
        <begin position="1121"/>
        <end position="1162"/>
    </location>
</feature>
<dbReference type="InterPro" id="IPR019775">
    <property type="entry name" value="WD40_repeat_CS"/>
</dbReference>
<dbReference type="PANTHER" id="PTHR19848:SF8">
    <property type="entry name" value="F-BOX AND WD REPEAT DOMAIN CONTAINING 7"/>
    <property type="match status" value="1"/>
</dbReference>
<dbReference type="Proteomes" id="UP001235303">
    <property type="component" value="Unassembled WGS sequence"/>
</dbReference>
<dbReference type="SUPFAM" id="SSF52540">
    <property type="entry name" value="P-loop containing nucleoside triphosphate hydrolases"/>
    <property type="match status" value="1"/>
</dbReference>
<feature type="repeat" description="WD" evidence="3">
    <location>
        <begin position="1289"/>
        <end position="1330"/>
    </location>
</feature>
<dbReference type="SMART" id="SM00320">
    <property type="entry name" value="WD40"/>
    <property type="match status" value="14"/>
</dbReference>
<dbReference type="SUPFAM" id="SSF50960">
    <property type="entry name" value="TolB, C-terminal domain"/>
    <property type="match status" value="1"/>
</dbReference>
<feature type="repeat" description="WD" evidence="3">
    <location>
        <begin position="1037"/>
        <end position="1078"/>
    </location>
</feature>
<dbReference type="PROSITE" id="PS00678">
    <property type="entry name" value="WD_REPEATS_1"/>
    <property type="match status" value="9"/>
</dbReference>
<keyword evidence="1 3" id="KW-0853">WD repeat</keyword>
<accession>A0ABT7AXZ7</accession>
<feature type="repeat" description="WD" evidence="3">
    <location>
        <begin position="1247"/>
        <end position="1288"/>
    </location>
</feature>
<dbReference type="EMBL" id="JAQOSP010000109">
    <property type="protein sequence ID" value="MDJ1171304.1"/>
    <property type="molecule type" value="Genomic_DNA"/>
</dbReference>
<reference evidence="6 7" key="1">
    <citation type="submission" date="2023-01" db="EMBL/GenBank/DDBJ databases">
        <title>Novel diversity within Roseofilum (Cyanobacteria; Desertifilaceae) from marine benthic mats with descriptions of four novel species.</title>
        <authorList>
            <person name="Wang Y."/>
            <person name="Berthold D.E."/>
            <person name="Hu J."/>
            <person name="Lefler F.W."/>
            <person name="Laughinghouse H.D. IV."/>
        </authorList>
    </citation>
    <scope>NUCLEOTIDE SEQUENCE [LARGE SCALE GENOMIC DNA]</scope>
    <source>
        <strain evidence="6 7">BLCC-M154</strain>
    </source>
</reference>
<dbReference type="PROSITE" id="PS50082">
    <property type="entry name" value="WD_REPEATS_2"/>
    <property type="match status" value="13"/>
</dbReference>
<dbReference type="Pfam" id="PF00196">
    <property type="entry name" value="GerE"/>
    <property type="match status" value="1"/>
</dbReference>
<evidence type="ECO:0000259" key="5">
    <source>
        <dbReference type="SMART" id="SM00421"/>
    </source>
</evidence>
<dbReference type="InterPro" id="IPR015943">
    <property type="entry name" value="WD40/YVTN_repeat-like_dom_sf"/>
</dbReference>
<feature type="repeat" description="WD" evidence="3">
    <location>
        <begin position="823"/>
        <end position="864"/>
    </location>
</feature>
<evidence type="ECO:0000256" key="3">
    <source>
        <dbReference type="PROSITE-ProRule" id="PRU00221"/>
    </source>
</evidence>
<dbReference type="PROSITE" id="PS50294">
    <property type="entry name" value="WD_REPEATS_REGION"/>
    <property type="match status" value="13"/>
</dbReference>
<feature type="repeat" description="WD" evidence="3">
    <location>
        <begin position="781"/>
        <end position="822"/>
    </location>
</feature>